<dbReference type="InterPro" id="IPR023828">
    <property type="entry name" value="Peptidase_S8_Ser-AS"/>
</dbReference>
<evidence type="ECO:0000256" key="2">
    <source>
        <dbReference type="ARBA" id="ARBA00022670"/>
    </source>
</evidence>
<dbReference type="RefSeq" id="WP_126600416.1">
    <property type="nucleotide sequence ID" value="NZ_BIFQ01000002.1"/>
</dbReference>
<dbReference type="GO" id="GO:0004252">
    <property type="term" value="F:serine-type endopeptidase activity"/>
    <property type="evidence" value="ECO:0007669"/>
    <property type="project" value="InterPro"/>
</dbReference>
<dbReference type="Pfam" id="PF09286">
    <property type="entry name" value="Pro-kuma_activ"/>
    <property type="match status" value="1"/>
</dbReference>
<dbReference type="EMBL" id="BIFQ01000002">
    <property type="protein sequence ID" value="GCE08100.1"/>
    <property type="molecule type" value="Genomic_DNA"/>
</dbReference>
<dbReference type="SUPFAM" id="SSF52743">
    <property type="entry name" value="Subtilisin-like"/>
    <property type="match status" value="1"/>
</dbReference>
<dbReference type="InterPro" id="IPR036852">
    <property type="entry name" value="Peptidase_S8/S53_dom_sf"/>
</dbReference>
<dbReference type="Proteomes" id="UP000287224">
    <property type="component" value="Unassembled WGS sequence"/>
</dbReference>
<accession>A0A401ZMQ9</accession>
<evidence type="ECO:0000259" key="9">
    <source>
        <dbReference type="PROSITE" id="PS51695"/>
    </source>
</evidence>
<gene>
    <name evidence="10" type="ORF">KDAU_54290</name>
</gene>
<dbReference type="PANTHER" id="PTHR14218:SF15">
    <property type="entry name" value="TRIPEPTIDYL-PEPTIDASE 1"/>
    <property type="match status" value="1"/>
</dbReference>
<dbReference type="Pfam" id="PF00082">
    <property type="entry name" value="Peptidase_S8"/>
    <property type="match status" value="1"/>
</dbReference>
<organism evidence="10 11">
    <name type="scientific">Dictyobacter aurantiacus</name>
    <dbReference type="NCBI Taxonomy" id="1936993"/>
    <lineage>
        <taxon>Bacteria</taxon>
        <taxon>Bacillati</taxon>
        <taxon>Chloroflexota</taxon>
        <taxon>Ktedonobacteria</taxon>
        <taxon>Ktedonobacterales</taxon>
        <taxon>Dictyobacteraceae</taxon>
        <taxon>Dictyobacter</taxon>
    </lineage>
</organism>
<dbReference type="OrthoDB" id="102721at2"/>
<dbReference type="GO" id="GO:0046872">
    <property type="term" value="F:metal ion binding"/>
    <property type="evidence" value="ECO:0007669"/>
    <property type="project" value="UniProtKB-KW"/>
</dbReference>
<keyword evidence="4" id="KW-0378">Hydrolase</keyword>
<dbReference type="Gene3D" id="3.40.50.200">
    <property type="entry name" value="Peptidase S8/S53 domain"/>
    <property type="match status" value="1"/>
</dbReference>
<name>A0A401ZMQ9_9CHLR</name>
<evidence type="ECO:0000256" key="1">
    <source>
        <dbReference type="ARBA" id="ARBA00001913"/>
    </source>
</evidence>
<protein>
    <submittedName>
        <fullName evidence="10">Pseudomonapepsin</fullName>
    </submittedName>
</protein>
<evidence type="ECO:0000256" key="5">
    <source>
        <dbReference type="ARBA" id="ARBA00022825"/>
    </source>
</evidence>
<dbReference type="SUPFAM" id="SSF54897">
    <property type="entry name" value="Protease propeptides/inhibitors"/>
    <property type="match status" value="1"/>
</dbReference>
<feature type="region of interest" description="Disordered" evidence="8">
    <location>
        <begin position="201"/>
        <end position="225"/>
    </location>
</feature>
<keyword evidence="3" id="KW-0479">Metal-binding</keyword>
<evidence type="ECO:0000256" key="4">
    <source>
        <dbReference type="ARBA" id="ARBA00022801"/>
    </source>
</evidence>
<dbReference type="InterPro" id="IPR050819">
    <property type="entry name" value="Tripeptidyl-peptidase_I"/>
</dbReference>
<evidence type="ECO:0000313" key="10">
    <source>
        <dbReference type="EMBL" id="GCE08100.1"/>
    </source>
</evidence>
<dbReference type="CDD" id="cd11377">
    <property type="entry name" value="Pro-peptidase_S53"/>
    <property type="match status" value="1"/>
</dbReference>
<evidence type="ECO:0000256" key="7">
    <source>
        <dbReference type="ARBA" id="ARBA00023145"/>
    </source>
</evidence>
<reference evidence="11" key="1">
    <citation type="submission" date="2018-12" db="EMBL/GenBank/DDBJ databases">
        <title>Tengunoibacter tsumagoiensis gen. nov., sp. nov., Dictyobacter kobayashii sp. nov., D. alpinus sp. nov., and D. joshuensis sp. nov. and description of Dictyobacteraceae fam. nov. within the order Ktedonobacterales isolated from Tengu-no-mugimeshi.</title>
        <authorList>
            <person name="Wang C.M."/>
            <person name="Zheng Y."/>
            <person name="Sakai Y."/>
            <person name="Toyoda A."/>
            <person name="Minakuchi Y."/>
            <person name="Abe K."/>
            <person name="Yokota A."/>
            <person name="Yabe S."/>
        </authorList>
    </citation>
    <scope>NUCLEOTIDE SEQUENCE [LARGE SCALE GENOMIC DNA]</scope>
    <source>
        <strain evidence="11">S-27</strain>
    </source>
</reference>
<proteinExistence type="predicted"/>
<feature type="domain" description="Peptidase S53" evidence="9">
    <location>
        <begin position="226"/>
        <end position="599"/>
    </location>
</feature>
<keyword evidence="6" id="KW-0106">Calcium</keyword>
<dbReference type="PANTHER" id="PTHR14218">
    <property type="entry name" value="PROTEASE S8 TRIPEPTIDYL PEPTIDASE I CLN2"/>
    <property type="match status" value="1"/>
</dbReference>
<dbReference type="PROSITE" id="PS51695">
    <property type="entry name" value="SEDOLISIN"/>
    <property type="match status" value="1"/>
</dbReference>
<sequence>MKTSILHAISRLVALTTILAIGLAGPIAHSHADTPPGWITLPDNVALRLANARLLSSLPLNPNTQMTIELVLAMNHPERARAFIDALHDPHSSSYHHWLATGGFNAFFGPTTAQVQAAKYFLVSSGLTVLPQAPGNSAFLIVARGSVHNVEAAFHVSIRYYQGAGGNVFFSNNTDPQIPASLQGIVIGILGLNNAPAAYPRSVKTRPASRRSSQVADYGGGPNGSGLTPSQIASIYNADPVYRKLHDWGQRTTLGLFQLSGYTPSDITVYENTFHLRHVPLVNILVDGGATDHSGAVEVALDIEMQIALAQGAKRILVYQSPNDDKSIVNQYFRIATDNLADAISTSWGLCEPLSNPSEIRAENIAFIQMASQGQSIFAASGDDGAFDCKQQGDPTLLAVDNPASQPYMAGVGGTSFAGTFDPGNNPHPGYPPLPAEHAWDGSGGGVSQIWASPAYQRGPGVFEPGFSRTGAYCGQPAGVLCRQVPDVSMNADPDSPYSMYCTDPGDNRCTGFMDGDGTSASAPLWSAIAALADTFQKGRLGLFNFFIYHLNSPFGYHRVFHDITVGNNGHYPAGPAYDMVTGIGSPDIFGLVTLFGKPQHEQCQKHDKHCKR</sequence>
<evidence type="ECO:0000256" key="8">
    <source>
        <dbReference type="SAM" id="MobiDB-lite"/>
    </source>
</evidence>
<dbReference type="SMART" id="SM00944">
    <property type="entry name" value="Pro-kuma_activ"/>
    <property type="match status" value="1"/>
</dbReference>
<dbReference type="AlphaFoldDB" id="A0A401ZMQ9"/>
<comment type="cofactor">
    <cofactor evidence="1">
        <name>Ca(2+)</name>
        <dbReference type="ChEBI" id="CHEBI:29108"/>
    </cofactor>
</comment>
<evidence type="ECO:0000256" key="6">
    <source>
        <dbReference type="ARBA" id="ARBA00022837"/>
    </source>
</evidence>
<dbReference type="GO" id="GO:0008240">
    <property type="term" value="F:tripeptidyl-peptidase activity"/>
    <property type="evidence" value="ECO:0007669"/>
    <property type="project" value="TreeGrafter"/>
</dbReference>
<dbReference type="CDD" id="cd04056">
    <property type="entry name" value="Peptidases_S53"/>
    <property type="match status" value="1"/>
</dbReference>
<keyword evidence="5" id="KW-0720">Serine protease</keyword>
<dbReference type="PROSITE" id="PS00138">
    <property type="entry name" value="SUBTILASE_SER"/>
    <property type="match status" value="1"/>
</dbReference>
<dbReference type="GO" id="GO:0006508">
    <property type="term" value="P:proteolysis"/>
    <property type="evidence" value="ECO:0007669"/>
    <property type="project" value="UniProtKB-KW"/>
</dbReference>
<dbReference type="InterPro" id="IPR015366">
    <property type="entry name" value="S53_propep"/>
</dbReference>
<evidence type="ECO:0000313" key="11">
    <source>
        <dbReference type="Proteomes" id="UP000287224"/>
    </source>
</evidence>
<keyword evidence="7" id="KW-0865">Zymogen</keyword>
<keyword evidence="2" id="KW-0645">Protease</keyword>
<dbReference type="InterPro" id="IPR000209">
    <property type="entry name" value="Peptidase_S8/S53_dom"/>
</dbReference>
<keyword evidence="11" id="KW-1185">Reference proteome</keyword>
<dbReference type="InterPro" id="IPR030400">
    <property type="entry name" value="Sedolisin_dom"/>
</dbReference>
<comment type="caution">
    <text evidence="10">The sequence shown here is derived from an EMBL/GenBank/DDBJ whole genome shotgun (WGS) entry which is preliminary data.</text>
</comment>
<evidence type="ECO:0000256" key="3">
    <source>
        <dbReference type="ARBA" id="ARBA00022723"/>
    </source>
</evidence>